<keyword evidence="10 11" id="KW-0511">Multifunctional enzyme</keyword>
<dbReference type="GO" id="GO:0009086">
    <property type="term" value="P:methionine biosynthetic process"/>
    <property type="evidence" value="ECO:0007669"/>
    <property type="project" value="UniProtKB-KW"/>
</dbReference>
<evidence type="ECO:0000256" key="8">
    <source>
        <dbReference type="ARBA" id="ARBA00023102"/>
    </source>
</evidence>
<feature type="domain" description="Tetrahydrofolate dehydrogenase/cyclohydrolase catalytic" evidence="12">
    <location>
        <begin position="6"/>
        <end position="121"/>
    </location>
</feature>
<evidence type="ECO:0000259" key="12">
    <source>
        <dbReference type="Pfam" id="PF00763"/>
    </source>
</evidence>
<protein>
    <recommendedName>
        <fullName evidence="11">Bifunctional protein FolD</fullName>
    </recommendedName>
    <domain>
        <recommendedName>
            <fullName evidence="11">Methylenetetrahydrofolate dehydrogenase</fullName>
            <ecNumber evidence="11">1.5.1.5</ecNumber>
        </recommendedName>
    </domain>
    <domain>
        <recommendedName>
            <fullName evidence="11">Methenyltetrahydrofolate cyclohydrolase</fullName>
            <ecNumber evidence="11">3.5.4.9</ecNumber>
        </recommendedName>
    </domain>
</protein>
<dbReference type="PRINTS" id="PR00085">
    <property type="entry name" value="THFDHDRGNASE"/>
</dbReference>
<dbReference type="Pfam" id="PF00763">
    <property type="entry name" value="THF_DHG_CYH"/>
    <property type="match status" value="1"/>
</dbReference>
<sequence length="284" mass="30761">MENKVLKGKPVADKLTEKIISEIEDIFGNTGKRPTLAMVRVGNREDDLSYQRAASNRCKKCGIDAVVVELDEKCSMDEYIDSLEKLNGDTSVTAILCFRPLPKGLDEDVIKNIISPEKDVDCFSPINLAKLFSGEKDGFVPCTPMGVVEILDFYGIDVEGKNVVVIGRSMVVGKPLSIMLTNRNATVTICHSKSKNLSEICSKSDILISCIGAGRFVKKEFVREGAIVIDVGINFDEDGNMMGDVDYDEVLEQSGGITPVPGGVGAVTTSILASQVLKAFKNTL</sequence>
<evidence type="ECO:0000313" key="15">
    <source>
        <dbReference type="Proteomes" id="UP000440713"/>
    </source>
</evidence>
<keyword evidence="9 11" id="KW-0486">Methionine biosynthesis</keyword>
<comment type="subunit">
    <text evidence="11">Homodimer.</text>
</comment>
<accession>A0A6N7XGR9</accession>
<dbReference type="RefSeq" id="WP_154537968.1">
    <property type="nucleotide sequence ID" value="NZ_VUNE01000003.1"/>
</dbReference>
<keyword evidence="7 11" id="KW-0560">Oxidoreductase</keyword>
<dbReference type="Pfam" id="PF02882">
    <property type="entry name" value="THF_DHG_CYH_C"/>
    <property type="match status" value="1"/>
</dbReference>
<feature type="domain" description="Tetrahydrofolate dehydrogenase/cyclohydrolase NAD(P)-binding" evidence="13">
    <location>
        <begin position="141"/>
        <end position="282"/>
    </location>
</feature>
<comment type="pathway">
    <text evidence="1 11">One-carbon metabolism; tetrahydrofolate interconversion.</text>
</comment>
<dbReference type="SUPFAM" id="SSF51735">
    <property type="entry name" value="NAD(P)-binding Rossmann-fold domains"/>
    <property type="match status" value="1"/>
</dbReference>
<dbReference type="CDD" id="cd01080">
    <property type="entry name" value="NAD_bind_m-THF_DH_Cyclohyd"/>
    <property type="match status" value="1"/>
</dbReference>
<dbReference type="GO" id="GO:0000105">
    <property type="term" value="P:L-histidine biosynthetic process"/>
    <property type="evidence" value="ECO:0007669"/>
    <property type="project" value="UniProtKB-KW"/>
</dbReference>
<comment type="caution">
    <text evidence="11">Lacks conserved residue(s) required for the propagation of feature annotation.</text>
</comment>
<dbReference type="Gene3D" id="3.40.50.10860">
    <property type="entry name" value="Leucine Dehydrogenase, chain A, domain 1"/>
    <property type="match status" value="1"/>
</dbReference>
<dbReference type="HAMAP" id="MF_01576">
    <property type="entry name" value="THF_DHG_CYH"/>
    <property type="match status" value="1"/>
</dbReference>
<dbReference type="EMBL" id="VUNE01000003">
    <property type="protein sequence ID" value="MST62584.1"/>
    <property type="molecule type" value="Genomic_DNA"/>
</dbReference>
<dbReference type="InterPro" id="IPR020631">
    <property type="entry name" value="THF_DH/CycHdrlase_NAD-bd_dom"/>
</dbReference>
<dbReference type="SUPFAM" id="SSF53223">
    <property type="entry name" value="Aminoacid dehydrogenase-like, N-terminal domain"/>
    <property type="match status" value="1"/>
</dbReference>
<dbReference type="Gene3D" id="3.40.50.720">
    <property type="entry name" value="NAD(P)-binding Rossmann-like Domain"/>
    <property type="match status" value="1"/>
</dbReference>
<dbReference type="AlphaFoldDB" id="A0A6N7XGR9"/>
<keyword evidence="5 11" id="KW-0378">Hydrolase</keyword>
<dbReference type="GO" id="GO:0004477">
    <property type="term" value="F:methenyltetrahydrofolate cyclohydrolase activity"/>
    <property type="evidence" value="ECO:0007669"/>
    <property type="project" value="UniProtKB-UniRule"/>
</dbReference>
<evidence type="ECO:0000256" key="2">
    <source>
        <dbReference type="ARBA" id="ARBA00022563"/>
    </source>
</evidence>
<evidence type="ECO:0000256" key="10">
    <source>
        <dbReference type="ARBA" id="ARBA00023268"/>
    </source>
</evidence>
<evidence type="ECO:0000256" key="6">
    <source>
        <dbReference type="ARBA" id="ARBA00022857"/>
    </source>
</evidence>
<comment type="catalytic activity">
    <reaction evidence="11">
        <text>(6R)-5,10-methylene-5,6,7,8-tetrahydrofolate + NADP(+) = (6R)-5,10-methenyltetrahydrofolate + NADPH</text>
        <dbReference type="Rhea" id="RHEA:22812"/>
        <dbReference type="ChEBI" id="CHEBI:15636"/>
        <dbReference type="ChEBI" id="CHEBI:57455"/>
        <dbReference type="ChEBI" id="CHEBI:57783"/>
        <dbReference type="ChEBI" id="CHEBI:58349"/>
        <dbReference type="EC" id="1.5.1.5"/>
    </reaction>
</comment>
<keyword evidence="2 11" id="KW-0554">One-carbon metabolism</keyword>
<dbReference type="GO" id="GO:0006164">
    <property type="term" value="P:purine nucleotide biosynthetic process"/>
    <property type="evidence" value="ECO:0007669"/>
    <property type="project" value="UniProtKB-KW"/>
</dbReference>
<evidence type="ECO:0000256" key="1">
    <source>
        <dbReference type="ARBA" id="ARBA00004777"/>
    </source>
</evidence>
<name>A0A6N7XGR9_9FIRM</name>
<comment type="catalytic activity">
    <reaction evidence="11">
        <text>(6R)-5,10-methenyltetrahydrofolate + H2O = (6R)-10-formyltetrahydrofolate + H(+)</text>
        <dbReference type="Rhea" id="RHEA:23700"/>
        <dbReference type="ChEBI" id="CHEBI:15377"/>
        <dbReference type="ChEBI" id="CHEBI:15378"/>
        <dbReference type="ChEBI" id="CHEBI:57455"/>
        <dbReference type="ChEBI" id="CHEBI:195366"/>
        <dbReference type="EC" id="3.5.4.9"/>
    </reaction>
</comment>
<dbReference type="InterPro" id="IPR000672">
    <property type="entry name" value="THF_DH/CycHdrlase"/>
</dbReference>
<dbReference type="FunFam" id="3.40.50.720:FF:000094">
    <property type="entry name" value="Bifunctional protein FolD"/>
    <property type="match status" value="1"/>
</dbReference>
<organism evidence="14 15">
    <name type="scientific">Peptostreptococcus porci</name>
    <dbReference type="NCBI Taxonomy" id="2652282"/>
    <lineage>
        <taxon>Bacteria</taxon>
        <taxon>Bacillati</taxon>
        <taxon>Bacillota</taxon>
        <taxon>Clostridia</taxon>
        <taxon>Peptostreptococcales</taxon>
        <taxon>Peptostreptococcaceae</taxon>
        <taxon>Peptostreptococcus</taxon>
    </lineage>
</organism>
<feature type="binding site" evidence="11">
    <location>
        <begin position="167"/>
        <end position="169"/>
    </location>
    <ligand>
        <name>NADP(+)</name>
        <dbReference type="ChEBI" id="CHEBI:58349"/>
    </ligand>
</feature>
<keyword evidence="3 11" id="KW-0028">Amino-acid biosynthesis</keyword>
<keyword evidence="15" id="KW-1185">Reference proteome</keyword>
<comment type="similarity">
    <text evidence="11">Belongs to the tetrahydrofolate dehydrogenase/cyclohydrolase family.</text>
</comment>
<evidence type="ECO:0000313" key="14">
    <source>
        <dbReference type="EMBL" id="MST62584.1"/>
    </source>
</evidence>
<reference evidence="14 15" key="1">
    <citation type="submission" date="2019-08" db="EMBL/GenBank/DDBJ databases">
        <title>In-depth cultivation of the pig gut microbiome towards novel bacterial diversity and tailored functional studies.</title>
        <authorList>
            <person name="Wylensek D."/>
            <person name="Hitch T.C.A."/>
            <person name="Clavel T."/>
        </authorList>
    </citation>
    <scope>NUCLEOTIDE SEQUENCE [LARGE SCALE GENOMIC DNA]</scope>
    <source>
        <strain evidence="14 15">WCA-SAB-591-4A-A</strain>
    </source>
</reference>
<evidence type="ECO:0000256" key="9">
    <source>
        <dbReference type="ARBA" id="ARBA00023167"/>
    </source>
</evidence>
<dbReference type="PANTHER" id="PTHR48099:SF5">
    <property type="entry name" value="C-1-TETRAHYDROFOLATE SYNTHASE, CYTOPLASMIC"/>
    <property type="match status" value="1"/>
</dbReference>
<keyword evidence="8 11" id="KW-0368">Histidine biosynthesis</keyword>
<proteinExistence type="inferred from homology"/>
<dbReference type="InterPro" id="IPR046346">
    <property type="entry name" value="Aminoacid_DH-like_N_sf"/>
</dbReference>
<dbReference type="InterPro" id="IPR020630">
    <property type="entry name" value="THF_DH/CycHdrlase_cat_dom"/>
</dbReference>
<dbReference type="GO" id="GO:0004488">
    <property type="term" value="F:methylenetetrahydrofolate dehydrogenase (NADP+) activity"/>
    <property type="evidence" value="ECO:0007669"/>
    <property type="project" value="UniProtKB-UniRule"/>
</dbReference>
<dbReference type="UniPathway" id="UPA00193"/>
<comment type="function">
    <text evidence="11">Catalyzes the oxidation of 5,10-methylenetetrahydrofolate to 5,10-methenyltetrahydrofolate and then the hydrolysis of 5,10-methenyltetrahydrofolate to 10-formyltetrahydrofolate.</text>
</comment>
<dbReference type="GO" id="GO:0035999">
    <property type="term" value="P:tetrahydrofolate interconversion"/>
    <property type="evidence" value="ECO:0007669"/>
    <property type="project" value="UniProtKB-UniRule"/>
</dbReference>
<feature type="binding site" evidence="11">
    <location>
        <position position="233"/>
    </location>
    <ligand>
        <name>NADP(+)</name>
        <dbReference type="ChEBI" id="CHEBI:58349"/>
    </ligand>
</feature>
<keyword evidence="4 11" id="KW-0658">Purine biosynthesis</keyword>
<evidence type="ECO:0000259" key="13">
    <source>
        <dbReference type="Pfam" id="PF02882"/>
    </source>
</evidence>
<evidence type="ECO:0000256" key="7">
    <source>
        <dbReference type="ARBA" id="ARBA00023002"/>
    </source>
</evidence>
<dbReference type="Proteomes" id="UP000440713">
    <property type="component" value="Unassembled WGS sequence"/>
</dbReference>
<evidence type="ECO:0000256" key="4">
    <source>
        <dbReference type="ARBA" id="ARBA00022755"/>
    </source>
</evidence>
<evidence type="ECO:0000256" key="5">
    <source>
        <dbReference type="ARBA" id="ARBA00022801"/>
    </source>
</evidence>
<evidence type="ECO:0000256" key="3">
    <source>
        <dbReference type="ARBA" id="ARBA00022605"/>
    </source>
</evidence>
<keyword evidence="6 11" id="KW-0521">NADP</keyword>
<gene>
    <name evidence="11" type="primary">folD</name>
    <name evidence="14" type="ORF">FYJ71_06355</name>
</gene>
<evidence type="ECO:0000256" key="11">
    <source>
        <dbReference type="HAMAP-Rule" id="MF_01576"/>
    </source>
</evidence>
<dbReference type="GO" id="GO:0005829">
    <property type="term" value="C:cytosol"/>
    <property type="evidence" value="ECO:0007669"/>
    <property type="project" value="TreeGrafter"/>
</dbReference>
<dbReference type="EC" id="3.5.4.9" evidence="11"/>
<comment type="caution">
    <text evidence="14">The sequence shown here is derived from an EMBL/GenBank/DDBJ whole genome shotgun (WGS) entry which is preliminary data.</text>
</comment>
<dbReference type="PANTHER" id="PTHR48099">
    <property type="entry name" value="C-1-TETRAHYDROFOLATE SYNTHASE, CYTOPLASMIC-RELATED"/>
    <property type="match status" value="1"/>
</dbReference>
<dbReference type="InterPro" id="IPR036291">
    <property type="entry name" value="NAD(P)-bd_dom_sf"/>
</dbReference>
<dbReference type="EC" id="1.5.1.5" evidence="11"/>